<reference evidence="1" key="1">
    <citation type="submission" date="2019-05" db="EMBL/GenBank/DDBJ databases">
        <authorList>
            <person name="Naeem R."/>
            <person name="Antony C."/>
            <person name="Guan Q."/>
        </authorList>
    </citation>
    <scope>NUCLEOTIDE SEQUENCE</scope>
    <source>
        <strain evidence="1">2</strain>
    </source>
</reference>
<proteinExistence type="predicted"/>
<name>A0A653F4Q3_9MYCO</name>
<organism evidence="1">
    <name type="scientific">Mycobacterium riyadhense</name>
    <dbReference type="NCBI Taxonomy" id="486698"/>
    <lineage>
        <taxon>Bacteria</taxon>
        <taxon>Bacillati</taxon>
        <taxon>Actinomycetota</taxon>
        <taxon>Actinomycetes</taxon>
        <taxon>Mycobacteriales</taxon>
        <taxon>Mycobacteriaceae</taxon>
        <taxon>Mycobacterium</taxon>
    </lineage>
</organism>
<protein>
    <submittedName>
        <fullName evidence="1">Uncharacterized protein</fullName>
    </submittedName>
</protein>
<gene>
    <name evidence="1" type="ORF">BIN_B_05670</name>
</gene>
<dbReference type="EMBL" id="LR589218">
    <property type="protein sequence ID" value="VTP04717.1"/>
    <property type="molecule type" value="Genomic_DNA"/>
</dbReference>
<sequence length="98" mass="10885">MTGTLAFDRAFFPMMLVVLSRKVLHHMRGSTAHVVRRVLKGNKSHHPQWTPSATYLCEYGTVGSELRPGDFEPMSSLVYSGSNGSGFIVPIMTEWGPM</sequence>
<accession>A0A653F4Q3</accession>
<evidence type="ECO:0000313" key="1">
    <source>
        <dbReference type="EMBL" id="VTP04717.1"/>
    </source>
</evidence>
<dbReference type="AlphaFoldDB" id="A0A653F4Q3"/>